<organism evidence="2 3">
    <name type="scientific">Anas platyrhynchos</name>
    <name type="common">Mallard</name>
    <name type="synonym">Anas boschas</name>
    <dbReference type="NCBI Taxonomy" id="8839"/>
    <lineage>
        <taxon>Eukaryota</taxon>
        <taxon>Metazoa</taxon>
        <taxon>Chordata</taxon>
        <taxon>Craniata</taxon>
        <taxon>Vertebrata</taxon>
        <taxon>Euteleostomi</taxon>
        <taxon>Archelosauria</taxon>
        <taxon>Archosauria</taxon>
        <taxon>Dinosauria</taxon>
        <taxon>Saurischia</taxon>
        <taxon>Theropoda</taxon>
        <taxon>Coelurosauria</taxon>
        <taxon>Aves</taxon>
        <taxon>Neognathae</taxon>
        <taxon>Galloanserae</taxon>
        <taxon>Anseriformes</taxon>
        <taxon>Anatidae</taxon>
        <taxon>Anatinae</taxon>
        <taxon>Anas</taxon>
    </lineage>
</organism>
<accession>R0JCL3</accession>
<name>R0JCL3_ANAPL</name>
<keyword evidence="1" id="KW-0472">Membrane</keyword>
<keyword evidence="1" id="KW-1133">Transmembrane helix</keyword>
<evidence type="ECO:0000313" key="3">
    <source>
        <dbReference type="Proteomes" id="UP000296049"/>
    </source>
</evidence>
<sequence>MLYACTRGRSKKLHSAAVMLIAAASGGNFTGLCCVLFPQHTLSPNSAVCEQIACCIALLMFTPGTPAFTLALVLALQAQGQPAQEKGRDKSSKLVRAAGAAVRTALVRSRGMAGHPKAELTSDPGSCCFKAGH</sequence>
<feature type="transmembrane region" description="Helical" evidence="1">
    <location>
        <begin position="50"/>
        <end position="76"/>
    </location>
</feature>
<evidence type="ECO:0000256" key="1">
    <source>
        <dbReference type="SAM" id="Phobius"/>
    </source>
</evidence>
<reference evidence="3" key="1">
    <citation type="journal article" date="2013" name="Nat. Genet.">
        <title>The duck genome and transcriptome provide insight into an avian influenza virus reservoir species.</title>
        <authorList>
            <person name="Huang Y."/>
            <person name="Li Y."/>
            <person name="Burt D.W."/>
            <person name="Chen H."/>
            <person name="Zhang Y."/>
            <person name="Qian W."/>
            <person name="Kim H."/>
            <person name="Gan S."/>
            <person name="Zhao Y."/>
            <person name="Li J."/>
            <person name="Yi K."/>
            <person name="Feng H."/>
            <person name="Zhu P."/>
            <person name="Li B."/>
            <person name="Liu Q."/>
            <person name="Fairley S."/>
            <person name="Magor K.E."/>
            <person name="Du Z."/>
            <person name="Hu X."/>
            <person name="Goodman L."/>
            <person name="Tafer H."/>
            <person name="Vignal A."/>
            <person name="Lee T."/>
            <person name="Kim K.W."/>
            <person name="Sheng Z."/>
            <person name="An Y."/>
            <person name="Searle S."/>
            <person name="Herrero J."/>
            <person name="Groenen M.A."/>
            <person name="Crooijmans R.P."/>
            <person name="Faraut T."/>
            <person name="Cai Q."/>
            <person name="Webster R.G."/>
            <person name="Aldridge J.R."/>
            <person name="Warren W.C."/>
            <person name="Bartschat S."/>
            <person name="Kehr S."/>
            <person name="Marz M."/>
            <person name="Stadler P.F."/>
            <person name="Smith J."/>
            <person name="Kraus R.H."/>
            <person name="Zhao Y."/>
            <person name="Ren L."/>
            <person name="Fei J."/>
            <person name="Morisson M."/>
            <person name="Kaiser P."/>
            <person name="Griffin D.K."/>
            <person name="Rao M."/>
            <person name="Pitel F."/>
            <person name="Wang J."/>
            <person name="Li N."/>
        </authorList>
    </citation>
    <scope>NUCLEOTIDE SEQUENCE [LARGE SCALE GENOMIC DNA]</scope>
</reference>
<keyword evidence="1" id="KW-0812">Transmembrane</keyword>
<protein>
    <submittedName>
        <fullName evidence="2">Uncharacterized protein</fullName>
    </submittedName>
</protein>
<dbReference type="AlphaFoldDB" id="R0JCL3"/>
<feature type="transmembrane region" description="Helical" evidence="1">
    <location>
        <begin position="16"/>
        <end position="38"/>
    </location>
</feature>
<dbReference type="EMBL" id="KB744631">
    <property type="protein sequence ID" value="EOA94716.1"/>
    <property type="molecule type" value="Genomic_DNA"/>
</dbReference>
<dbReference type="Proteomes" id="UP000296049">
    <property type="component" value="Unassembled WGS sequence"/>
</dbReference>
<gene>
    <name evidence="2" type="ORF">Anapl_14766</name>
</gene>
<proteinExistence type="predicted"/>
<keyword evidence="3" id="KW-1185">Reference proteome</keyword>
<evidence type="ECO:0000313" key="2">
    <source>
        <dbReference type="EMBL" id="EOA94716.1"/>
    </source>
</evidence>